<evidence type="ECO:0000313" key="3">
    <source>
        <dbReference type="Proteomes" id="UP001497623"/>
    </source>
</evidence>
<dbReference type="SUPFAM" id="SSF48403">
    <property type="entry name" value="Ankyrin repeat"/>
    <property type="match status" value="1"/>
</dbReference>
<keyword evidence="1" id="KW-0732">Signal</keyword>
<organism evidence="2 3">
    <name type="scientific">Meganyctiphanes norvegica</name>
    <name type="common">Northern krill</name>
    <name type="synonym">Thysanopoda norvegica</name>
    <dbReference type="NCBI Taxonomy" id="48144"/>
    <lineage>
        <taxon>Eukaryota</taxon>
        <taxon>Metazoa</taxon>
        <taxon>Ecdysozoa</taxon>
        <taxon>Arthropoda</taxon>
        <taxon>Crustacea</taxon>
        <taxon>Multicrustacea</taxon>
        <taxon>Malacostraca</taxon>
        <taxon>Eumalacostraca</taxon>
        <taxon>Eucarida</taxon>
        <taxon>Euphausiacea</taxon>
        <taxon>Euphausiidae</taxon>
        <taxon>Meganyctiphanes</taxon>
    </lineage>
</organism>
<name>A0AAV2R2A9_MEGNR</name>
<reference evidence="2 3" key="1">
    <citation type="submission" date="2024-05" db="EMBL/GenBank/DDBJ databases">
        <authorList>
            <person name="Wallberg A."/>
        </authorList>
    </citation>
    <scope>NUCLEOTIDE SEQUENCE [LARGE SCALE GENOMIC DNA]</scope>
</reference>
<sequence length="211" mass="23597">MIFGFLVPLLLSVMVCRVYLRRRGRVTPVTTNPSSDIPMSIFTPSEPAHCIENILYEEVKDPRKASGSRSVSSLDMGAWTSLMTCVVDDNSDMAQFLLKRREAPNVGCGVHATPPLVEGAWRGYLEVCHALLQYDANPEEADSRGESCLYKEAAEPDILSHLQLFYPPKIVWFNFMKLAFAFLEPAACVPDTFYSWFVAHLMALLSVQSIS</sequence>
<keyword evidence="3" id="KW-1185">Reference proteome</keyword>
<evidence type="ECO:0000256" key="1">
    <source>
        <dbReference type="SAM" id="SignalP"/>
    </source>
</evidence>
<feature type="non-terminal residue" evidence="2">
    <location>
        <position position="211"/>
    </location>
</feature>
<feature type="signal peptide" evidence="1">
    <location>
        <begin position="1"/>
        <end position="20"/>
    </location>
</feature>
<dbReference type="Proteomes" id="UP001497623">
    <property type="component" value="Unassembled WGS sequence"/>
</dbReference>
<protein>
    <submittedName>
        <fullName evidence="2">Uncharacterized protein</fullName>
    </submittedName>
</protein>
<proteinExistence type="predicted"/>
<dbReference type="EMBL" id="CAXKWB010015171">
    <property type="protein sequence ID" value="CAL4112905.1"/>
    <property type="molecule type" value="Genomic_DNA"/>
</dbReference>
<dbReference type="InterPro" id="IPR036770">
    <property type="entry name" value="Ankyrin_rpt-contain_sf"/>
</dbReference>
<evidence type="ECO:0000313" key="2">
    <source>
        <dbReference type="EMBL" id="CAL4112905.1"/>
    </source>
</evidence>
<dbReference type="Gene3D" id="1.25.40.20">
    <property type="entry name" value="Ankyrin repeat-containing domain"/>
    <property type="match status" value="1"/>
</dbReference>
<feature type="chain" id="PRO_5043943208" evidence="1">
    <location>
        <begin position="21"/>
        <end position="211"/>
    </location>
</feature>
<gene>
    <name evidence="2" type="ORF">MNOR_LOCUS20001</name>
</gene>
<accession>A0AAV2R2A9</accession>
<dbReference type="AlphaFoldDB" id="A0AAV2R2A9"/>
<comment type="caution">
    <text evidence="2">The sequence shown here is derived from an EMBL/GenBank/DDBJ whole genome shotgun (WGS) entry which is preliminary data.</text>
</comment>